<feature type="domain" description="Capsid Gp10A/Gp10B-like" evidence="1">
    <location>
        <begin position="61"/>
        <end position="324"/>
    </location>
</feature>
<name>A0A6J5LY34_9CAUD</name>
<sequence>MSYTANPSRIGAINGDVSTRAATLAQYLKVFMGEVLTSFDVTNKLLARTQTRTITSGSSAQFPNIGQTTASYHVPGSVLNGTVINGSETIVTIDDLLLTHVFLANIDEAMSHFDVRGPYATEMGGALARQMDQHIAQMLVLAARATGRVTGRPGGTVIGTNNAGLPSTPNLATNGVHLAAALFLAAAELDAKNIPEDGRFCVLRPAQYYNLVQSKEAINRDWGGQGAYSDGTVFRVAGIEIVKSNNLPITNIAGSTVAAGTADKYAGNFVNTVGVVAHGSAVGTVKLMDLAMESEYQIARQGTLMVAKYAVGHGLLRPEAAVELRNAAV</sequence>
<evidence type="ECO:0000313" key="2">
    <source>
        <dbReference type="EMBL" id="CAB4139504.1"/>
    </source>
</evidence>
<gene>
    <name evidence="2" type="ORF">UFOVP347_31</name>
</gene>
<organism evidence="2">
    <name type="scientific">uncultured Caudovirales phage</name>
    <dbReference type="NCBI Taxonomy" id="2100421"/>
    <lineage>
        <taxon>Viruses</taxon>
        <taxon>Duplodnaviria</taxon>
        <taxon>Heunggongvirae</taxon>
        <taxon>Uroviricota</taxon>
        <taxon>Caudoviricetes</taxon>
        <taxon>Peduoviridae</taxon>
        <taxon>Maltschvirus</taxon>
        <taxon>Maltschvirus maltsch</taxon>
    </lineage>
</organism>
<dbReference type="Pfam" id="PF21703">
    <property type="entry name" value="Gp10A-like"/>
    <property type="match status" value="1"/>
</dbReference>
<protein>
    <submittedName>
        <fullName evidence="2">Major capsid protein</fullName>
    </submittedName>
</protein>
<dbReference type="InterPro" id="IPR049301">
    <property type="entry name" value="Capsid_Gp10A/Gp10B-like_dom"/>
</dbReference>
<dbReference type="EMBL" id="LR796356">
    <property type="protein sequence ID" value="CAB4139504.1"/>
    <property type="molecule type" value="Genomic_DNA"/>
</dbReference>
<accession>A0A6J5LY34</accession>
<proteinExistence type="predicted"/>
<evidence type="ECO:0000259" key="1">
    <source>
        <dbReference type="Pfam" id="PF21703"/>
    </source>
</evidence>
<reference evidence="2" key="1">
    <citation type="submission" date="2020-04" db="EMBL/GenBank/DDBJ databases">
        <authorList>
            <person name="Chiriac C."/>
            <person name="Salcher M."/>
            <person name="Ghai R."/>
            <person name="Kavagutti S V."/>
        </authorList>
    </citation>
    <scope>NUCLEOTIDE SEQUENCE</scope>
</reference>